<proteinExistence type="predicted"/>
<organism evidence="2 3">
    <name type="scientific">Giardia intestinalis</name>
    <name type="common">Giardia lamblia</name>
    <dbReference type="NCBI Taxonomy" id="5741"/>
    <lineage>
        <taxon>Eukaryota</taxon>
        <taxon>Metamonada</taxon>
        <taxon>Diplomonadida</taxon>
        <taxon>Hexamitidae</taxon>
        <taxon>Giardiinae</taxon>
        <taxon>Giardia</taxon>
    </lineage>
</organism>
<feature type="compositionally biased region" description="Polar residues" evidence="1">
    <location>
        <begin position="249"/>
        <end position="258"/>
    </location>
</feature>
<dbReference type="VEuPathDB" id="GiardiaDB:GL50581_1092"/>
<name>V6U199_GIAIN</name>
<dbReference type="OrthoDB" id="10254648at2759"/>
<protein>
    <submittedName>
        <fullName evidence="2">Uncharacterized protein</fullName>
    </submittedName>
</protein>
<feature type="compositionally biased region" description="Low complexity" evidence="1">
    <location>
        <begin position="453"/>
        <end position="473"/>
    </location>
</feature>
<dbReference type="EMBL" id="AHHH01000062">
    <property type="protein sequence ID" value="ESU43035.1"/>
    <property type="molecule type" value="Genomic_DNA"/>
</dbReference>
<feature type="compositionally biased region" description="Basic residues" evidence="1">
    <location>
        <begin position="221"/>
        <end position="230"/>
    </location>
</feature>
<feature type="region of interest" description="Disordered" evidence="1">
    <location>
        <begin position="446"/>
        <end position="476"/>
    </location>
</feature>
<dbReference type="VEuPathDB" id="GiardiaDB:QR46_2826"/>
<dbReference type="VEuPathDB" id="GiardiaDB:GL50803_0014298"/>
<evidence type="ECO:0000313" key="2">
    <source>
        <dbReference type="EMBL" id="ESU43035.1"/>
    </source>
</evidence>
<evidence type="ECO:0000313" key="3">
    <source>
        <dbReference type="Proteomes" id="UP000018040"/>
    </source>
</evidence>
<sequence>VPCMDQIRIANSSQFRAALQAILIADQPNMWVSLRQQDNLILTYMETDSDGFDGLAVRMAEDVCIHAFLLVKSSQFKVGAQTWVHTNIRPSRQCGLIQLCCVGKDSGITRTAAHKAHHFRGLTAAADGIAFSLMSDNVFDLSALLAKVTKDKTFQLPTYMTVVPNKGFFTILGTPQSPFPVSLSSFVNTYASVRINVDTLSTTGLLADAFKIVSEIKHEKHRVRDHRRNRIPPFNSSERQPPKLLPQIDQANYSTDNVRTGVCSSPRLVRDSPPMPPPRNPDIRKTKFNSTLQQPGSYSKGSVVLETSHKGPTQASLKTSGETYASTELGANSTQSCTPQATGLKSKEYQITHLNSVLMSDTSYLDNLDLPFSTETAQVDMVIPPLKADVHVTELTPTGAENAIPIPSIKDLAHRPVRPRSLLIRRFTQTDNRLKEVDDEFNVVKPSKHERSYSSSSITQINSPNVHHNSSSNEAQQIQGRLTPMGYGELPTYSYSRMQERKPSRPNMADIRTILSRPSSVADAIPEEVDLMMEKINKFYVPSPLLVKKDAIENSEIFIPQQLSDAPLSPCLPNNEDFITTSDLFSVESQPSLKDLEIITSTSIPNTSNSSQKPFLITSYKPALNQLSMDIASFSRSCELNPQLQSALHSLQTAVFDVVSAINHECDPDHKSICIFDERGTADSQSRSTASSKPSSSTGHYGLKKMDESVLALRERLVRVAMTLVVNIGTDKGLVYGDVSHMINAVSIYLPRGGLQILRNIILNQLPLDISVLVNEGLSLIEFCNEI</sequence>
<accession>V6U199</accession>
<reference evidence="2 3" key="2">
    <citation type="journal article" date="2013" name="Genome Biol. Evol.">
        <title>Genome sequencing of Giardia lamblia genotypes A2 and B isolates (DH and GS) and comparative analysis with the genomes of genotypes A1 and E (WB and Pig).</title>
        <authorList>
            <person name="Adam R.D."/>
            <person name="Dahlstrom E.W."/>
            <person name="Martens C.A."/>
            <person name="Bruno D.P."/>
            <person name="Barbian K.D."/>
            <person name="Ricklefs S.M."/>
            <person name="Hernandez M.M."/>
            <person name="Narla N.P."/>
            <person name="Patel R.B."/>
            <person name="Porcella S.F."/>
            <person name="Nash T.E."/>
        </authorList>
    </citation>
    <scope>NUCLEOTIDE SEQUENCE [LARGE SCALE GENOMIC DNA]</scope>
    <source>
        <strain evidence="2 3">GS</strain>
    </source>
</reference>
<feature type="region of interest" description="Disordered" evidence="1">
    <location>
        <begin position="221"/>
        <end position="281"/>
    </location>
</feature>
<comment type="caution">
    <text evidence="2">The sequence shown here is derived from an EMBL/GenBank/DDBJ whole genome shotgun (WGS) entry which is preliminary data.</text>
</comment>
<dbReference type="VEuPathDB" id="GiardiaDB:DHA2_151367"/>
<evidence type="ECO:0000256" key="1">
    <source>
        <dbReference type="SAM" id="MobiDB-lite"/>
    </source>
</evidence>
<dbReference type="Proteomes" id="UP000018040">
    <property type="component" value="Unassembled WGS sequence"/>
</dbReference>
<reference evidence="3" key="1">
    <citation type="submission" date="2012-02" db="EMBL/GenBank/DDBJ databases">
        <title>Genome sequencing of Giardia lamblia Genotypes A2 and B isolates (DH and GS) and comparative analysis with the genomes of Genotypes A1 and E (WB and Pig).</title>
        <authorList>
            <person name="Adam R."/>
            <person name="Dahlstrom E."/>
            <person name="Martens C."/>
            <person name="Bruno D."/>
            <person name="Barbian K."/>
            <person name="Porcella S.F."/>
            <person name="Nash T."/>
        </authorList>
    </citation>
    <scope>NUCLEOTIDE SEQUENCE</scope>
    <source>
        <strain evidence="3">GS</strain>
    </source>
</reference>
<gene>
    <name evidence="2" type="ORF">GSB_153948</name>
</gene>
<feature type="non-terminal residue" evidence="2">
    <location>
        <position position="1"/>
    </location>
</feature>
<dbReference type="AlphaFoldDB" id="V6U199"/>